<dbReference type="EMBL" id="CP021422">
    <property type="protein sequence ID" value="ASB41972.1"/>
    <property type="molecule type" value="Genomic_DNA"/>
</dbReference>
<sequence length="159" mass="18281">MFTFAKRKAWEGGGRMKEIAYVPVQNEDLATKLKRYRLQVGFTQKNVAEILNVSRSTYTYYELGKTSPDPATLNRIARLFGLSVEEFFEDEMFSQADMLYDSGAKRVSKKVKADPEKIGDLTTSEKSIVAFLRDKRISPDDALDVLKERFSSETKWHSY</sequence>
<dbReference type="Proteomes" id="UP000196710">
    <property type="component" value="Chromosome"/>
</dbReference>
<dbReference type="Pfam" id="PF01381">
    <property type="entry name" value="HTH_3"/>
    <property type="match status" value="1"/>
</dbReference>
<dbReference type="PANTHER" id="PTHR46558:SF4">
    <property type="entry name" value="DNA-BIDING PHAGE PROTEIN"/>
    <property type="match status" value="1"/>
</dbReference>
<organism evidence="3 4">
    <name type="scientific">Acutalibacter muris</name>
    <dbReference type="NCBI Taxonomy" id="1796620"/>
    <lineage>
        <taxon>Bacteria</taxon>
        <taxon>Bacillati</taxon>
        <taxon>Bacillota</taxon>
        <taxon>Clostridia</taxon>
        <taxon>Eubacteriales</taxon>
        <taxon>Acutalibacteraceae</taxon>
        <taxon>Acutalibacter</taxon>
    </lineage>
</organism>
<evidence type="ECO:0000259" key="2">
    <source>
        <dbReference type="PROSITE" id="PS50943"/>
    </source>
</evidence>
<reference evidence="4" key="1">
    <citation type="submission" date="2017-05" db="EMBL/GenBank/DDBJ databases">
        <title>Improved OligoMM genomes.</title>
        <authorList>
            <person name="Garzetti D."/>
        </authorList>
    </citation>
    <scope>NUCLEOTIDE SEQUENCE [LARGE SCALE GENOMIC DNA]</scope>
    <source>
        <strain evidence="4">KB18</strain>
    </source>
</reference>
<dbReference type="Gene3D" id="1.10.260.40">
    <property type="entry name" value="lambda repressor-like DNA-binding domains"/>
    <property type="match status" value="1"/>
</dbReference>
<gene>
    <name evidence="3" type="ORF">ADH66_15705</name>
</gene>
<dbReference type="CDD" id="cd00093">
    <property type="entry name" value="HTH_XRE"/>
    <property type="match status" value="1"/>
</dbReference>
<dbReference type="InterPro" id="IPR001387">
    <property type="entry name" value="Cro/C1-type_HTH"/>
</dbReference>
<protein>
    <recommendedName>
        <fullName evidence="2">HTH cro/C1-type domain-containing protein</fullName>
    </recommendedName>
</protein>
<feature type="domain" description="HTH cro/C1-type" evidence="2">
    <location>
        <begin position="33"/>
        <end position="87"/>
    </location>
</feature>
<dbReference type="SUPFAM" id="SSF47413">
    <property type="entry name" value="lambda repressor-like DNA-binding domains"/>
    <property type="match status" value="1"/>
</dbReference>
<proteinExistence type="predicted"/>
<dbReference type="PROSITE" id="PS50943">
    <property type="entry name" value="HTH_CROC1"/>
    <property type="match status" value="1"/>
</dbReference>
<keyword evidence="1" id="KW-0238">DNA-binding</keyword>
<accession>A0ABN5A526</accession>
<dbReference type="InterPro" id="IPR010982">
    <property type="entry name" value="Lambda_DNA-bd_dom_sf"/>
</dbReference>
<name>A0ABN5A526_9FIRM</name>
<evidence type="ECO:0000313" key="4">
    <source>
        <dbReference type="Proteomes" id="UP000196710"/>
    </source>
</evidence>
<keyword evidence="4" id="KW-1185">Reference proteome</keyword>
<evidence type="ECO:0000256" key="1">
    <source>
        <dbReference type="ARBA" id="ARBA00023125"/>
    </source>
</evidence>
<dbReference type="SMART" id="SM00530">
    <property type="entry name" value="HTH_XRE"/>
    <property type="match status" value="1"/>
</dbReference>
<evidence type="ECO:0000313" key="3">
    <source>
        <dbReference type="EMBL" id="ASB41972.1"/>
    </source>
</evidence>
<dbReference type="PANTHER" id="PTHR46558">
    <property type="entry name" value="TRACRIPTIONAL REGULATORY PROTEIN-RELATED-RELATED"/>
    <property type="match status" value="1"/>
</dbReference>